<accession>A0AAE1KRL1</accession>
<protein>
    <submittedName>
        <fullName evidence="2">Uncharacterized protein</fullName>
    </submittedName>
</protein>
<evidence type="ECO:0000256" key="1">
    <source>
        <dbReference type="SAM" id="MobiDB-lite"/>
    </source>
</evidence>
<evidence type="ECO:0000313" key="2">
    <source>
        <dbReference type="EMBL" id="KAK3883356.1"/>
    </source>
</evidence>
<reference evidence="2" key="1">
    <citation type="submission" date="2023-10" db="EMBL/GenBank/DDBJ databases">
        <title>Genome assemblies of two species of porcelain crab, Petrolisthes cinctipes and Petrolisthes manimaculis (Anomura: Porcellanidae).</title>
        <authorList>
            <person name="Angst P."/>
        </authorList>
    </citation>
    <scope>NUCLEOTIDE SEQUENCE</scope>
    <source>
        <strain evidence="2">PB745_01</strain>
        <tissue evidence="2">Gill</tissue>
    </source>
</reference>
<comment type="caution">
    <text evidence="2">The sequence shown here is derived from an EMBL/GenBank/DDBJ whole genome shotgun (WGS) entry which is preliminary data.</text>
</comment>
<evidence type="ECO:0000313" key="3">
    <source>
        <dbReference type="Proteomes" id="UP001286313"/>
    </source>
</evidence>
<gene>
    <name evidence="2" type="ORF">Pcinc_012391</name>
</gene>
<dbReference type="Proteomes" id="UP001286313">
    <property type="component" value="Unassembled WGS sequence"/>
</dbReference>
<keyword evidence="3" id="KW-1185">Reference proteome</keyword>
<feature type="compositionally biased region" description="Basic residues" evidence="1">
    <location>
        <begin position="12"/>
        <end position="26"/>
    </location>
</feature>
<feature type="compositionally biased region" description="Acidic residues" evidence="1">
    <location>
        <begin position="33"/>
        <end position="55"/>
    </location>
</feature>
<sequence length="91" mass="10294">MHAPPPVTASSRKGRGKKGSGRGKKLVRMEPPSQDEEEEATDDPDFFDEDEDEDINPLSRVIGKRRQRARSQMFASQEVDAAAWYAENEIF</sequence>
<dbReference type="EMBL" id="JAWQEG010000998">
    <property type="protein sequence ID" value="KAK3883356.1"/>
    <property type="molecule type" value="Genomic_DNA"/>
</dbReference>
<dbReference type="AlphaFoldDB" id="A0AAE1KRL1"/>
<feature type="region of interest" description="Disordered" evidence="1">
    <location>
        <begin position="1"/>
        <end position="58"/>
    </location>
</feature>
<organism evidence="2 3">
    <name type="scientific">Petrolisthes cinctipes</name>
    <name type="common">Flat porcelain crab</name>
    <dbReference type="NCBI Taxonomy" id="88211"/>
    <lineage>
        <taxon>Eukaryota</taxon>
        <taxon>Metazoa</taxon>
        <taxon>Ecdysozoa</taxon>
        <taxon>Arthropoda</taxon>
        <taxon>Crustacea</taxon>
        <taxon>Multicrustacea</taxon>
        <taxon>Malacostraca</taxon>
        <taxon>Eumalacostraca</taxon>
        <taxon>Eucarida</taxon>
        <taxon>Decapoda</taxon>
        <taxon>Pleocyemata</taxon>
        <taxon>Anomura</taxon>
        <taxon>Galatheoidea</taxon>
        <taxon>Porcellanidae</taxon>
        <taxon>Petrolisthes</taxon>
    </lineage>
</organism>
<name>A0AAE1KRL1_PETCI</name>
<proteinExistence type="predicted"/>